<evidence type="ECO:0000313" key="4">
    <source>
        <dbReference type="Proteomes" id="UP001369086"/>
    </source>
</evidence>
<dbReference type="Proteomes" id="UP001369086">
    <property type="component" value="Unassembled WGS sequence"/>
</dbReference>
<dbReference type="InterPro" id="IPR026708">
    <property type="entry name" value="CSPP1"/>
</dbReference>
<dbReference type="PANTHER" id="PTHR21616">
    <property type="entry name" value="CENTROSOME SPINDLE POLE ASSOCIATED PROTEIN"/>
    <property type="match status" value="1"/>
</dbReference>
<dbReference type="Pfam" id="PF24578">
    <property type="entry name" value="CSPP1_C"/>
    <property type="match status" value="1"/>
</dbReference>
<feature type="region of interest" description="Disordered" evidence="1">
    <location>
        <begin position="410"/>
        <end position="514"/>
    </location>
</feature>
<feature type="compositionally biased region" description="Basic and acidic residues" evidence="1">
    <location>
        <begin position="384"/>
        <end position="397"/>
    </location>
</feature>
<evidence type="ECO:0000259" key="2">
    <source>
        <dbReference type="Pfam" id="PF24578"/>
    </source>
</evidence>
<feature type="compositionally biased region" description="Basic and acidic residues" evidence="1">
    <location>
        <begin position="867"/>
        <end position="918"/>
    </location>
</feature>
<feature type="compositionally biased region" description="Basic and acidic residues" evidence="1">
    <location>
        <begin position="169"/>
        <end position="180"/>
    </location>
</feature>
<feature type="compositionally biased region" description="Polar residues" evidence="1">
    <location>
        <begin position="668"/>
        <end position="680"/>
    </location>
</feature>
<feature type="region of interest" description="Disordered" evidence="1">
    <location>
        <begin position="858"/>
        <end position="977"/>
    </location>
</feature>
<feature type="region of interest" description="Disordered" evidence="1">
    <location>
        <begin position="630"/>
        <end position="699"/>
    </location>
</feature>
<sequence length="1301" mass="151813">MREETIYKRSDVIVCRKIPHAVQLSAGSTFKKMADELEIFLEEQKAKFACDKANQEQDPPYMEIRTKANPVYNSRIKENIPPEENSGLSLPLGYEYERKKHKLKQELRQDYRRYMAQEVARDERKKNETSTTGADPNTQGLSLPIGERRSAKDRLRSERNKEYNQFLRGQEENALKREPRSTVQYRWDRDEEPLVSSRVLPELYPEVQPTPRDRARTPPPRRDAAILTESQVLLKERRQEEGRAWRPEEERRPRLARLDYDSELDERKYHRDAEDAEALESHERRRLRLSEEPRFTEKRQHRGNHKSERDMPRLRDRRLDEYEDYQEIDYYTHRQKNEDRPYRERKDRGAPLDYEDDYREMPSRRPLSAAGKPKPQMLTPSYRPNERSKSAANKEDGVFATGLMIGGADRDLAQQKRKEKYRQELQEQMAEQQRNKKREKELGLRVAASGAVDPEKQPDRIRQFGAITREYDNKPRDVPYRSGVGLGEFGSEPIRRPHEERPPPVAEERRPPERPRVAFQAPPIDYTRALGILAAGDAAGMGGAGRSGGVPLNEEFHRGLSSTLGEIVAPRITSVPPPLPPTLTDNYRTPYDDAYYYYGARNPLDPRLAYYGPGAMGVQSVPFVNPHTGPAPQNYPGTQSTGATGSNTTAGTNNNRVGMFPGEKPSQSKEAMQNYQEALNQQMQERREQKRKDKEERERYDAKIEAEMKNYDPWGKGGGGAPLKDHQGNLITDLNRMHKFNEDAYVNPETKALQEKRSLLSLNRNLETPRDETVVPSKHKVSGFAFSHSSPFARGTLFGDVPTPQQLHEQDKYKDYLRMQIEEKRHKELEERQMLRMEEEKEERRLAEQRAKIQQEYEEELQKKKRKEEEQKSKNEEQIRQAEERRKQEEQKEKEEKWNDEMRQQYERERQARLEELPRQPSPPIPTIQKKLASQTPRPPSVDSRHSVAFSDRPQSGAQSPPVPARRNQLRAAEDKKDVIGELSALRKQLRSEQRRLEGQLLKNMDRDELDTPLSGRRRDRSQVDIFDMARLRMQAPVRRPSSKEVDPINPQNIRDFNQLKYRETETREEVRQAYPDPPNDDHSLEIQQQALLREQQRRINSMRKRGDNHGFSIPRTNPQNLLLQRDHSEEIMRGSLLESESAFIGTNGETYPLLVDPEPRQLSARERRRQMKKIEIDDVLPREPQAHPDSYSLNSLTSLNVDQVRTRNEHRMKRLEDLHYPSRNIGENISLEDPDDLLNQFSSKDKERPYSVETVATERWLRPGTSETLKRFMAGQMRRERPPSANSLALNWQGPSTSHG</sequence>
<proteinExistence type="predicted"/>
<feature type="compositionally biased region" description="Basic and acidic residues" evidence="1">
    <location>
        <begin position="234"/>
        <end position="298"/>
    </location>
</feature>
<name>A0ABR1A1N8_HUSHU</name>
<feature type="region of interest" description="Disordered" evidence="1">
    <location>
        <begin position="1277"/>
        <end position="1301"/>
    </location>
</feature>
<dbReference type="PANTHER" id="PTHR21616:SF2">
    <property type="entry name" value="CENTROSOME AND SPINDLE POLE-ASSOCIATED PROTEIN 1"/>
    <property type="match status" value="1"/>
</dbReference>
<feature type="compositionally biased region" description="Basic and acidic residues" evidence="1">
    <location>
        <begin position="305"/>
        <end position="320"/>
    </location>
</feature>
<dbReference type="EMBL" id="JAHFZB010000004">
    <property type="protein sequence ID" value="KAK6490985.1"/>
    <property type="molecule type" value="Genomic_DNA"/>
</dbReference>
<feature type="compositionally biased region" description="Basic and acidic residues" evidence="1">
    <location>
        <begin position="146"/>
        <end position="162"/>
    </location>
</feature>
<comment type="caution">
    <text evidence="3">The sequence shown here is derived from an EMBL/GenBank/DDBJ whole genome shotgun (WGS) entry which is preliminary data.</text>
</comment>
<feature type="compositionally biased region" description="Low complexity" evidence="1">
    <location>
        <begin position="637"/>
        <end position="655"/>
    </location>
</feature>
<evidence type="ECO:0000256" key="1">
    <source>
        <dbReference type="SAM" id="MobiDB-lite"/>
    </source>
</evidence>
<feature type="compositionally biased region" description="Basic and acidic residues" evidence="1">
    <location>
        <begin position="211"/>
        <end position="224"/>
    </location>
</feature>
<feature type="compositionally biased region" description="Basic and acidic residues" evidence="1">
    <location>
        <begin position="330"/>
        <end position="350"/>
    </location>
</feature>
<feature type="compositionally biased region" description="Basic and acidic residues" evidence="1">
    <location>
        <begin position="410"/>
        <end position="425"/>
    </location>
</feature>
<feature type="compositionally biased region" description="Basic and acidic residues" evidence="1">
    <location>
        <begin position="453"/>
        <end position="462"/>
    </location>
</feature>
<accession>A0ABR1A1N8</accession>
<feature type="domain" description="Centrosome and spindle pole-associated protein 1 C-terminal" evidence="2">
    <location>
        <begin position="1050"/>
        <end position="1104"/>
    </location>
</feature>
<feature type="region of interest" description="Disordered" evidence="1">
    <location>
        <begin position="117"/>
        <end position="181"/>
    </location>
</feature>
<protein>
    <submittedName>
        <fullName evidence="3">Centrosome and spindle pole-associated protein 1-like isoform X1</fullName>
    </submittedName>
</protein>
<feature type="compositionally biased region" description="Polar residues" evidence="1">
    <location>
        <begin position="1285"/>
        <end position="1301"/>
    </location>
</feature>
<gene>
    <name evidence="3" type="ORF">HHUSO_G5701</name>
</gene>
<keyword evidence="4" id="KW-1185">Reference proteome</keyword>
<feature type="compositionally biased region" description="Polar residues" evidence="1">
    <location>
        <begin position="129"/>
        <end position="141"/>
    </location>
</feature>
<feature type="compositionally biased region" description="Basic and acidic residues" evidence="1">
    <location>
        <begin position="117"/>
        <end position="128"/>
    </location>
</feature>
<feature type="compositionally biased region" description="Basic and acidic residues" evidence="1">
    <location>
        <begin position="469"/>
        <end position="479"/>
    </location>
</feature>
<feature type="compositionally biased region" description="Basic and acidic residues" evidence="1">
    <location>
        <begin position="684"/>
        <end position="699"/>
    </location>
</feature>
<feature type="region of interest" description="Disordered" evidence="1">
    <location>
        <begin position="198"/>
        <end position="397"/>
    </location>
</feature>
<evidence type="ECO:0000313" key="3">
    <source>
        <dbReference type="EMBL" id="KAK6490985.1"/>
    </source>
</evidence>
<reference evidence="3 4" key="1">
    <citation type="submission" date="2021-05" db="EMBL/GenBank/DDBJ databases">
        <authorList>
            <person name="Zahm M."/>
            <person name="Klopp C."/>
            <person name="Cabau C."/>
            <person name="Kuhl H."/>
            <person name="Suciu R."/>
            <person name="Ciorpac M."/>
            <person name="Holostenco D."/>
            <person name="Gessner J."/>
            <person name="Wuertz S."/>
            <person name="Hohne C."/>
            <person name="Stock M."/>
            <person name="Gislard M."/>
            <person name="Lluch J."/>
            <person name="Milhes M."/>
            <person name="Lampietro C."/>
            <person name="Lopez Roques C."/>
            <person name="Donnadieu C."/>
            <person name="Du K."/>
            <person name="Schartl M."/>
            <person name="Guiguen Y."/>
        </authorList>
    </citation>
    <scope>NUCLEOTIDE SEQUENCE [LARGE SCALE GENOMIC DNA]</scope>
    <source>
        <strain evidence="3">Hh-F2</strain>
        <tissue evidence="3">Blood</tissue>
    </source>
</reference>
<dbReference type="InterPro" id="IPR058191">
    <property type="entry name" value="CSPP1_C"/>
</dbReference>
<feature type="compositionally biased region" description="Basic and acidic residues" evidence="1">
    <location>
        <begin position="493"/>
        <end position="514"/>
    </location>
</feature>
<organism evidence="3 4">
    <name type="scientific">Huso huso</name>
    <name type="common">Beluga</name>
    <name type="synonym">Acipenser huso</name>
    <dbReference type="NCBI Taxonomy" id="61971"/>
    <lineage>
        <taxon>Eukaryota</taxon>
        <taxon>Metazoa</taxon>
        <taxon>Chordata</taxon>
        <taxon>Craniata</taxon>
        <taxon>Vertebrata</taxon>
        <taxon>Euteleostomi</taxon>
        <taxon>Actinopterygii</taxon>
        <taxon>Chondrostei</taxon>
        <taxon>Acipenseriformes</taxon>
        <taxon>Acipenseridae</taxon>
        <taxon>Huso</taxon>
    </lineage>
</organism>